<dbReference type="SUPFAM" id="SSF75620">
    <property type="entry name" value="Release factor"/>
    <property type="match status" value="1"/>
</dbReference>
<feature type="region of interest" description="Disordered" evidence="5">
    <location>
        <begin position="192"/>
        <end position="216"/>
    </location>
</feature>
<evidence type="ECO:0000256" key="5">
    <source>
        <dbReference type="SAM" id="MobiDB-lite"/>
    </source>
</evidence>
<feature type="domain" description="Prokaryotic-type class I peptide chain release factors" evidence="6">
    <location>
        <begin position="45"/>
        <end position="139"/>
    </location>
</feature>
<reference evidence="7" key="1">
    <citation type="submission" date="2021-12" db="EMBL/GenBank/DDBJ databases">
        <title>Curvularia clavata genome.</title>
        <authorList>
            <person name="Cao Y."/>
        </authorList>
    </citation>
    <scope>NUCLEOTIDE SEQUENCE</scope>
    <source>
        <strain evidence="7">Yc1106</strain>
    </source>
</reference>
<dbReference type="Gene3D" id="3.30.160.20">
    <property type="match status" value="1"/>
</dbReference>
<evidence type="ECO:0000256" key="1">
    <source>
        <dbReference type="ARBA" id="ARBA00004173"/>
    </source>
</evidence>
<dbReference type="InterPro" id="IPR045853">
    <property type="entry name" value="Pep_chain_release_fac_I_sf"/>
</dbReference>
<dbReference type="InterPro" id="IPR000352">
    <property type="entry name" value="Pep_chain_release_fac_I"/>
</dbReference>
<dbReference type="EMBL" id="CP089279">
    <property type="protein sequence ID" value="USP80771.1"/>
    <property type="molecule type" value="Genomic_DNA"/>
</dbReference>
<keyword evidence="8" id="KW-1185">Reference proteome</keyword>
<name>A0A9Q8ZCM6_CURCL</name>
<dbReference type="FunFam" id="3.30.160.20:FF:000065">
    <property type="entry name" value="Peptidyl-tRNA hydrolase domain protein"/>
    <property type="match status" value="1"/>
</dbReference>
<dbReference type="Gene3D" id="1.10.3210.50">
    <property type="match status" value="1"/>
</dbReference>
<dbReference type="GO" id="GO:0032543">
    <property type="term" value="P:mitochondrial translation"/>
    <property type="evidence" value="ECO:0007669"/>
    <property type="project" value="UniProtKB-ARBA"/>
</dbReference>
<dbReference type="VEuPathDB" id="FungiDB:yc1106_08045"/>
<dbReference type="PANTHER" id="PTHR46203:SF1">
    <property type="entry name" value="MITOCHONDRIAL TRANSLATION RELEASE FACTOR IN RESCUE"/>
    <property type="match status" value="1"/>
</dbReference>
<sequence>MLLPPLIARLAHTRAPISTGIKHAAFHSAPALLSKALPPRPVLLESDLIENFLKGSGPGGQKINKTSSAVQLKHIPTGIVVKYQDTRSREINRKMARRILQDRIEELELGDDARTRVKAREKSMKKARAGKKSRRKYRALEEAKRSTKEDGSVGDCDALEETKGQAVAPDPVGAGELTMKSLANSISRRLSFSRNSHSRNNTPNKPASTNHHSRIRSPTYPALTIPGSLFAPLLNNALSSTAPSPVLSVSLSPFLMTEEPLFDLDHLDIKEEDREWFTAVNVAVLRFQYNLDTTYNYQHVRRVVSNAAHILKHESHRYEWARKVDPLVVWVACMTRVVSDELSKRELKTRDPLDIIDDFLKPTGCPLPIRRQAAFLAVEVSVNPDVLEEESTKGFAEAYPAFRVIEDAHRLDELGAVGITRYIFGLDKSRHRYQNLTVYDVDVIEQIFDVYPRGMKTDTGKKMAERRYKWMVEEFLGRWKAEVDTGNV</sequence>
<evidence type="ECO:0000256" key="2">
    <source>
        <dbReference type="ARBA" id="ARBA00010835"/>
    </source>
</evidence>
<feature type="region of interest" description="Disordered" evidence="5">
    <location>
        <begin position="118"/>
        <end position="156"/>
    </location>
</feature>
<dbReference type="Pfam" id="PF00472">
    <property type="entry name" value="RF-1"/>
    <property type="match status" value="1"/>
</dbReference>
<dbReference type="OrthoDB" id="277888at2759"/>
<comment type="similarity">
    <text evidence="2">Belongs to the prokaryotic/mitochondrial release factor family.</text>
</comment>
<feature type="compositionally biased region" description="Basic and acidic residues" evidence="5">
    <location>
        <begin position="138"/>
        <end position="151"/>
    </location>
</feature>
<dbReference type="AlphaFoldDB" id="A0A9Q8ZCM6"/>
<dbReference type="GO" id="GO:0005739">
    <property type="term" value="C:mitochondrion"/>
    <property type="evidence" value="ECO:0007669"/>
    <property type="project" value="UniProtKB-SubCell"/>
</dbReference>
<protein>
    <recommendedName>
        <fullName evidence="6">Prokaryotic-type class I peptide chain release factors domain-containing protein</fullName>
    </recommendedName>
</protein>
<organism evidence="7 8">
    <name type="scientific">Curvularia clavata</name>
    <dbReference type="NCBI Taxonomy" id="95742"/>
    <lineage>
        <taxon>Eukaryota</taxon>
        <taxon>Fungi</taxon>
        <taxon>Dikarya</taxon>
        <taxon>Ascomycota</taxon>
        <taxon>Pezizomycotina</taxon>
        <taxon>Dothideomycetes</taxon>
        <taxon>Pleosporomycetidae</taxon>
        <taxon>Pleosporales</taxon>
        <taxon>Pleosporineae</taxon>
        <taxon>Pleosporaceae</taxon>
        <taxon>Curvularia</taxon>
    </lineage>
</organism>
<keyword evidence="3" id="KW-0809">Transit peptide</keyword>
<dbReference type="InterPro" id="IPR052405">
    <property type="entry name" value="Mito_Transl_Release_Factor"/>
</dbReference>
<accession>A0A9Q8ZCM6</accession>
<dbReference type="GO" id="GO:0003747">
    <property type="term" value="F:translation release factor activity"/>
    <property type="evidence" value="ECO:0007669"/>
    <property type="project" value="InterPro"/>
</dbReference>
<dbReference type="PANTHER" id="PTHR46203">
    <property type="entry name" value="PROBABLE PEPTIDE CHAIN RELEASE FACTOR C12ORF65"/>
    <property type="match status" value="1"/>
</dbReference>
<dbReference type="Proteomes" id="UP001056012">
    <property type="component" value="Chromosome 6"/>
</dbReference>
<evidence type="ECO:0000259" key="6">
    <source>
        <dbReference type="Pfam" id="PF00472"/>
    </source>
</evidence>
<comment type="subcellular location">
    <subcellularLocation>
        <location evidence="1">Mitochondrion</location>
    </subcellularLocation>
</comment>
<evidence type="ECO:0000256" key="4">
    <source>
        <dbReference type="ARBA" id="ARBA00023128"/>
    </source>
</evidence>
<evidence type="ECO:0000313" key="8">
    <source>
        <dbReference type="Proteomes" id="UP001056012"/>
    </source>
</evidence>
<evidence type="ECO:0000313" key="7">
    <source>
        <dbReference type="EMBL" id="USP80771.1"/>
    </source>
</evidence>
<keyword evidence="4" id="KW-0496">Mitochondrion</keyword>
<dbReference type="SUPFAM" id="SSF109604">
    <property type="entry name" value="HD-domain/PDEase-like"/>
    <property type="match status" value="1"/>
</dbReference>
<proteinExistence type="inferred from homology"/>
<gene>
    <name evidence="7" type="ORF">yc1106_08045</name>
</gene>
<feature type="compositionally biased region" description="Polar residues" evidence="5">
    <location>
        <begin position="192"/>
        <end position="210"/>
    </location>
</feature>
<feature type="compositionally biased region" description="Basic residues" evidence="5">
    <location>
        <begin position="125"/>
        <end position="137"/>
    </location>
</feature>
<evidence type="ECO:0000256" key="3">
    <source>
        <dbReference type="ARBA" id="ARBA00022946"/>
    </source>
</evidence>